<feature type="compositionally biased region" description="Basic and acidic residues" evidence="1">
    <location>
        <begin position="14"/>
        <end position="25"/>
    </location>
</feature>
<dbReference type="AlphaFoldDB" id="A0A5J4VJL6"/>
<gene>
    <name evidence="2" type="ORF">EZS28_021850</name>
</gene>
<feature type="compositionally biased region" description="Low complexity" evidence="1">
    <location>
        <begin position="51"/>
        <end position="60"/>
    </location>
</feature>
<protein>
    <submittedName>
        <fullName evidence="2">Uncharacterized protein</fullName>
    </submittedName>
</protein>
<evidence type="ECO:0000313" key="3">
    <source>
        <dbReference type="Proteomes" id="UP000324800"/>
    </source>
</evidence>
<evidence type="ECO:0000313" key="2">
    <source>
        <dbReference type="EMBL" id="KAA6382624.1"/>
    </source>
</evidence>
<evidence type="ECO:0000256" key="1">
    <source>
        <dbReference type="SAM" id="MobiDB-lite"/>
    </source>
</evidence>
<dbReference type="Proteomes" id="UP000324800">
    <property type="component" value="Unassembled WGS sequence"/>
</dbReference>
<feature type="region of interest" description="Disordered" evidence="1">
    <location>
        <begin position="14"/>
        <end position="62"/>
    </location>
</feature>
<dbReference type="EMBL" id="SNRW01006678">
    <property type="protein sequence ID" value="KAA6382624.1"/>
    <property type="molecule type" value="Genomic_DNA"/>
</dbReference>
<accession>A0A5J4VJL6</accession>
<reference evidence="2 3" key="1">
    <citation type="submission" date="2019-03" db="EMBL/GenBank/DDBJ databases">
        <title>Single cell metagenomics reveals metabolic interactions within the superorganism composed of flagellate Streblomastix strix and complex community of Bacteroidetes bacteria on its surface.</title>
        <authorList>
            <person name="Treitli S.C."/>
            <person name="Kolisko M."/>
            <person name="Husnik F."/>
            <person name="Keeling P."/>
            <person name="Hampl V."/>
        </authorList>
    </citation>
    <scope>NUCLEOTIDE SEQUENCE [LARGE SCALE GENOMIC DNA]</scope>
    <source>
        <strain evidence="2">ST1C</strain>
    </source>
</reference>
<sequence length="128" mass="14251">MFNVNMNDILKKKSDKEIEQLKDMNENMIPIGSKTAPTAKGTQHKQNKLNQPSQQQQQSSILPESDILHLDPQQTLEKLLSDSNKTTATRAALLLILGGEDSCFDLICCECTYLSSAQTLSIRILLFG</sequence>
<organism evidence="2 3">
    <name type="scientific">Streblomastix strix</name>
    <dbReference type="NCBI Taxonomy" id="222440"/>
    <lineage>
        <taxon>Eukaryota</taxon>
        <taxon>Metamonada</taxon>
        <taxon>Preaxostyla</taxon>
        <taxon>Oxymonadida</taxon>
        <taxon>Streblomastigidae</taxon>
        <taxon>Streblomastix</taxon>
    </lineage>
</organism>
<proteinExistence type="predicted"/>
<comment type="caution">
    <text evidence="2">The sequence shown here is derived from an EMBL/GenBank/DDBJ whole genome shotgun (WGS) entry which is preliminary data.</text>
</comment>
<name>A0A5J4VJL6_9EUKA</name>